<gene>
    <name evidence="3" type="ORF">SDC9_02358</name>
</gene>
<dbReference type="Pfam" id="PF18863">
    <property type="entry name" value="AbiJ_NTD4"/>
    <property type="match status" value="1"/>
</dbReference>
<dbReference type="InterPro" id="IPR049503">
    <property type="entry name" value="AbiJ_NTD4"/>
</dbReference>
<evidence type="ECO:0008006" key="4">
    <source>
        <dbReference type="Google" id="ProtNLM"/>
    </source>
</evidence>
<sequence>MINLFSKRQKKLRGEVPEVYTYDDLNDNLRTQIIYAFNDAFDKNNGKKVRDVYEEIRKILLREYGLLFLANNQYDDPEDDFLKFYFKEDDFEKVIDAIELICKFIDYKIKKNPWDYSQRFNPDQALIEINERFKEHGIGYSYENGEIIRIDSTFVHSEITKPTIALLWNEKFSGANEEYMKAHDHYLHGRNKECLNDCLKSFESVLKTICKEKKWQFNQSDTSKKLIKICFENELVPSFTQNQFTSLQNLLESGIPTIRNKLGGHGQGTEKITVDDIMTRYALNLTGSNIIFLINQSNIQ</sequence>
<feature type="domain" description="DUF7014" evidence="2">
    <location>
        <begin position="170"/>
        <end position="295"/>
    </location>
</feature>
<dbReference type="NCBIfam" id="NF046078">
    <property type="entry name" value="STM4504_CBY0614"/>
    <property type="match status" value="1"/>
</dbReference>
<comment type="caution">
    <text evidence="3">The sequence shown here is derived from an EMBL/GenBank/DDBJ whole genome shotgun (WGS) entry which is preliminary data.</text>
</comment>
<dbReference type="InterPro" id="IPR054280">
    <property type="entry name" value="DUF7014"/>
</dbReference>
<reference evidence="3" key="1">
    <citation type="submission" date="2019-08" db="EMBL/GenBank/DDBJ databases">
        <authorList>
            <person name="Kucharzyk K."/>
            <person name="Murdoch R.W."/>
            <person name="Higgins S."/>
            <person name="Loffler F."/>
        </authorList>
    </citation>
    <scope>NUCLEOTIDE SEQUENCE</scope>
</reference>
<evidence type="ECO:0000313" key="3">
    <source>
        <dbReference type="EMBL" id="MPL56867.1"/>
    </source>
</evidence>
<dbReference type="EMBL" id="VSSQ01000003">
    <property type="protein sequence ID" value="MPL56867.1"/>
    <property type="molecule type" value="Genomic_DNA"/>
</dbReference>
<feature type="domain" description="HEPN AbiJ-N-terminal" evidence="1">
    <location>
        <begin position="4"/>
        <end position="162"/>
    </location>
</feature>
<evidence type="ECO:0000259" key="2">
    <source>
        <dbReference type="Pfam" id="PF22809"/>
    </source>
</evidence>
<dbReference type="AlphaFoldDB" id="A0A644SRF0"/>
<dbReference type="Pfam" id="PF22809">
    <property type="entry name" value="DUF7014"/>
    <property type="match status" value="1"/>
</dbReference>
<evidence type="ECO:0000259" key="1">
    <source>
        <dbReference type="Pfam" id="PF18863"/>
    </source>
</evidence>
<name>A0A644SRF0_9ZZZZ</name>
<proteinExistence type="predicted"/>
<organism evidence="3">
    <name type="scientific">bioreactor metagenome</name>
    <dbReference type="NCBI Taxonomy" id="1076179"/>
    <lineage>
        <taxon>unclassified sequences</taxon>
        <taxon>metagenomes</taxon>
        <taxon>ecological metagenomes</taxon>
    </lineage>
</organism>
<protein>
    <recommendedName>
        <fullName evidence="4">Abortive infection protein-like C-terminal domain-containing protein</fullName>
    </recommendedName>
</protein>
<accession>A0A644SRF0</accession>